<dbReference type="GO" id="GO:0035556">
    <property type="term" value="P:intracellular signal transduction"/>
    <property type="evidence" value="ECO:0007669"/>
    <property type="project" value="EnsemblFungi"/>
</dbReference>
<dbReference type="Proteomes" id="UP000190274">
    <property type="component" value="Chromosome E"/>
</dbReference>
<dbReference type="GO" id="GO:0036033">
    <property type="term" value="F:mediator complex binding"/>
    <property type="evidence" value="ECO:0007669"/>
    <property type="project" value="EnsemblFungi"/>
</dbReference>
<evidence type="ECO:0000256" key="7">
    <source>
        <dbReference type="ARBA" id="ARBA00023242"/>
    </source>
</evidence>
<dbReference type="Gene3D" id="3.30.160.60">
    <property type="entry name" value="Classic Zinc Finger"/>
    <property type="match status" value="1"/>
</dbReference>
<evidence type="ECO:0000256" key="2">
    <source>
        <dbReference type="ARBA" id="ARBA00022605"/>
    </source>
</evidence>
<feature type="compositionally biased region" description="Polar residues" evidence="10">
    <location>
        <begin position="14"/>
        <end position="28"/>
    </location>
</feature>
<name>A0A1G4JG52_9SACH</name>
<dbReference type="GO" id="GO:1990139">
    <property type="term" value="P:protein localization to nuclear periphery"/>
    <property type="evidence" value="ECO:0007669"/>
    <property type="project" value="EnsemblFungi"/>
</dbReference>
<keyword evidence="5" id="KW-0010">Activator</keyword>
<evidence type="ECO:0000256" key="8">
    <source>
        <dbReference type="ARBA" id="ARBA00061302"/>
    </source>
</evidence>
<evidence type="ECO:0000256" key="9">
    <source>
        <dbReference type="SAM" id="Coils"/>
    </source>
</evidence>
<dbReference type="SUPFAM" id="SSF57959">
    <property type="entry name" value="Leucine zipper domain"/>
    <property type="match status" value="1"/>
</dbReference>
<evidence type="ECO:0000259" key="11">
    <source>
        <dbReference type="PROSITE" id="PS50217"/>
    </source>
</evidence>
<dbReference type="GO" id="GO:0010688">
    <property type="term" value="P:negative regulation of ribosomal protein gene transcription by RNA polymerase II"/>
    <property type="evidence" value="ECO:0007669"/>
    <property type="project" value="EnsemblFungi"/>
</dbReference>
<dbReference type="CDD" id="cd12193">
    <property type="entry name" value="bZIP_GCN4"/>
    <property type="match status" value="1"/>
</dbReference>
<feature type="region of interest" description="Disordered" evidence="10">
    <location>
        <begin position="1"/>
        <end position="28"/>
    </location>
</feature>
<dbReference type="PROSITE" id="PS00036">
    <property type="entry name" value="BZIP_BASIC"/>
    <property type="match status" value="1"/>
</dbReference>
<keyword evidence="13" id="KW-1185">Reference proteome</keyword>
<evidence type="ECO:0000256" key="5">
    <source>
        <dbReference type="ARBA" id="ARBA00023159"/>
    </source>
</evidence>
<dbReference type="PANTHER" id="PTHR11462:SF35">
    <property type="entry name" value="TRANSCRIPTION FACTOR JRA"/>
    <property type="match status" value="1"/>
</dbReference>
<proteinExistence type="inferred from homology"/>
<evidence type="ECO:0000313" key="13">
    <source>
        <dbReference type="Proteomes" id="UP000190274"/>
    </source>
</evidence>
<dbReference type="CDD" id="cd12192">
    <property type="entry name" value="GCN4_cent"/>
    <property type="match status" value="1"/>
</dbReference>
<keyword evidence="9" id="KW-0175">Coiled coil</keyword>
<reference evidence="13" key="1">
    <citation type="submission" date="2016-03" db="EMBL/GenBank/DDBJ databases">
        <authorList>
            <person name="Devillers H."/>
        </authorList>
    </citation>
    <scope>NUCLEOTIDE SEQUENCE [LARGE SCALE GENOMIC DNA]</scope>
</reference>
<dbReference type="PANTHER" id="PTHR11462">
    <property type="entry name" value="JUN TRANSCRIPTION FACTOR-RELATED"/>
    <property type="match status" value="1"/>
</dbReference>
<evidence type="ECO:0000256" key="3">
    <source>
        <dbReference type="ARBA" id="ARBA00023015"/>
    </source>
</evidence>
<dbReference type="GO" id="GO:0034198">
    <property type="term" value="P:cellular response to amino acid starvation"/>
    <property type="evidence" value="ECO:0007669"/>
    <property type="project" value="EnsemblFungi"/>
</dbReference>
<dbReference type="GO" id="GO:0001080">
    <property type="term" value="P:nitrogen catabolite activation of transcription from RNA polymerase II promoter"/>
    <property type="evidence" value="ECO:0007669"/>
    <property type="project" value="TreeGrafter"/>
</dbReference>
<evidence type="ECO:0000256" key="10">
    <source>
        <dbReference type="SAM" id="MobiDB-lite"/>
    </source>
</evidence>
<comment type="similarity">
    <text evidence="8">Belongs to the bZIP family. GCN4 subfamily.</text>
</comment>
<dbReference type="EMBL" id="LT598455">
    <property type="protein sequence ID" value="SCU88968.1"/>
    <property type="molecule type" value="Genomic_DNA"/>
</dbReference>
<protein>
    <submittedName>
        <fullName evidence="12">LADA_0E12992g1_1</fullName>
    </submittedName>
</protein>
<dbReference type="AlphaFoldDB" id="A0A1G4JG52"/>
<accession>A0A1G4JG52</accession>
<gene>
    <name evidence="12" type="ORF">LADA_0E12992G</name>
</gene>
<dbReference type="PROSITE" id="PS50217">
    <property type="entry name" value="BZIP"/>
    <property type="match status" value="1"/>
</dbReference>
<keyword evidence="3" id="KW-0805">Transcription regulation</keyword>
<feature type="coiled-coil region" evidence="9">
    <location>
        <begin position="231"/>
        <end position="265"/>
    </location>
</feature>
<sequence length="270" mass="29766">MTTRSFPSLFDMSTLEQQPQGVDGSQSHEPIVGELMFDKFAKSQPRHQSFATPVVKSEFESPILDVASQAAHEDPASSQSDLDQFFASSADSTPLFGLEDVESDPQTWTSLFDDDISVSVSDPVHVESREAQTSLSIPTDEFFEAAPEPVTIIDQRSFLPTPVIEDAKIPVYGKKSASSGAIQKPKHLDQLGLASYNRKNRATPLTPVIPESDDPVTVKRAKNTEAARRSRARKLQRMNQLEDTVEELLKKNTQLEHEVATLRSLLGSQG</sequence>
<dbReference type="GO" id="GO:0045899">
    <property type="term" value="P:positive regulation of RNA polymerase II transcription preinitiation complex assembly"/>
    <property type="evidence" value="ECO:0007669"/>
    <property type="project" value="EnsemblFungi"/>
</dbReference>
<dbReference type="GO" id="GO:0005667">
    <property type="term" value="C:transcription regulator complex"/>
    <property type="evidence" value="ECO:0007669"/>
    <property type="project" value="TreeGrafter"/>
</dbReference>
<comment type="subcellular location">
    <subcellularLocation>
        <location evidence="1">Nucleus</location>
    </subcellularLocation>
</comment>
<dbReference type="Pfam" id="PF07716">
    <property type="entry name" value="bZIP_2"/>
    <property type="match status" value="1"/>
</dbReference>
<dbReference type="InterPro" id="IPR004827">
    <property type="entry name" value="bZIP"/>
</dbReference>
<dbReference type="InterPro" id="IPR046347">
    <property type="entry name" value="bZIP_sf"/>
</dbReference>
<dbReference type="SMART" id="SM00338">
    <property type="entry name" value="BRLZ"/>
    <property type="match status" value="1"/>
</dbReference>
<feature type="domain" description="BZIP" evidence="11">
    <location>
        <begin position="213"/>
        <end position="263"/>
    </location>
</feature>
<dbReference type="GO" id="GO:0061629">
    <property type="term" value="F:RNA polymerase II-specific DNA-binding transcription factor binding"/>
    <property type="evidence" value="ECO:0007669"/>
    <property type="project" value="EnsemblFungi"/>
</dbReference>
<evidence type="ECO:0000313" key="12">
    <source>
        <dbReference type="EMBL" id="SCU88968.1"/>
    </source>
</evidence>
<dbReference type="GO" id="GO:0001228">
    <property type="term" value="F:DNA-binding transcription activator activity, RNA polymerase II-specific"/>
    <property type="evidence" value="ECO:0007669"/>
    <property type="project" value="EnsemblFungi"/>
</dbReference>
<evidence type="ECO:0000256" key="4">
    <source>
        <dbReference type="ARBA" id="ARBA00023125"/>
    </source>
</evidence>
<keyword evidence="6" id="KW-0804">Transcription</keyword>
<organism evidence="12 13">
    <name type="scientific">Lachancea dasiensis</name>
    <dbReference type="NCBI Taxonomy" id="1072105"/>
    <lineage>
        <taxon>Eukaryota</taxon>
        <taxon>Fungi</taxon>
        <taxon>Dikarya</taxon>
        <taxon>Ascomycota</taxon>
        <taxon>Saccharomycotina</taxon>
        <taxon>Saccharomycetes</taxon>
        <taxon>Saccharomycetales</taxon>
        <taxon>Saccharomycetaceae</taxon>
        <taxon>Lachancea</taxon>
    </lineage>
</organism>
<evidence type="ECO:0000256" key="6">
    <source>
        <dbReference type="ARBA" id="ARBA00023163"/>
    </source>
</evidence>
<dbReference type="GO" id="GO:0005634">
    <property type="term" value="C:nucleus"/>
    <property type="evidence" value="ECO:0007669"/>
    <property type="project" value="UniProtKB-SubCell"/>
</dbReference>
<dbReference type="GO" id="GO:0000978">
    <property type="term" value="F:RNA polymerase II cis-regulatory region sequence-specific DNA binding"/>
    <property type="evidence" value="ECO:0007669"/>
    <property type="project" value="EnsemblFungi"/>
</dbReference>
<keyword evidence="2" id="KW-0028">Amino-acid biosynthesis</keyword>
<dbReference type="GO" id="GO:0003682">
    <property type="term" value="F:chromatin binding"/>
    <property type="evidence" value="ECO:0007669"/>
    <property type="project" value="EnsemblFungi"/>
</dbReference>
<dbReference type="GO" id="GO:0008652">
    <property type="term" value="P:amino acid biosynthetic process"/>
    <property type="evidence" value="ECO:0007669"/>
    <property type="project" value="UniProtKB-KW"/>
</dbReference>
<evidence type="ECO:0000256" key="1">
    <source>
        <dbReference type="ARBA" id="ARBA00004123"/>
    </source>
</evidence>
<keyword evidence="4" id="KW-0238">DNA-binding</keyword>
<dbReference type="OrthoDB" id="5419235at2759"/>
<keyword evidence="7" id="KW-0539">Nucleus</keyword>
<dbReference type="FunFam" id="3.30.160.60:FF:001491">
    <property type="entry name" value="Cross-pathway control protein A"/>
    <property type="match status" value="1"/>
</dbReference>
<dbReference type="STRING" id="1266660.A0A1G4JG52"/>
<dbReference type="GO" id="GO:1903833">
    <property type="term" value="P:positive regulation of cellular response to amino acid starvation"/>
    <property type="evidence" value="ECO:0007669"/>
    <property type="project" value="EnsemblFungi"/>
</dbReference>
<dbReference type="InterPro" id="IPR050946">
    <property type="entry name" value="AP-1_TF_bZIP"/>
</dbReference>
<dbReference type="GO" id="GO:0042802">
    <property type="term" value="F:identical protein binding"/>
    <property type="evidence" value="ECO:0007669"/>
    <property type="project" value="EnsemblFungi"/>
</dbReference>